<comment type="caution">
    <text evidence="2">The sequence shown here is derived from an EMBL/GenBank/DDBJ whole genome shotgun (WGS) entry which is preliminary data.</text>
</comment>
<dbReference type="PANTHER" id="PTHR37309">
    <property type="entry name" value="SLR0284 PROTEIN"/>
    <property type="match status" value="1"/>
</dbReference>
<evidence type="ECO:0000313" key="3">
    <source>
        <dbReference type="Proteomes" id="UP001165367"/>
    </source>
</evidence>
<evidence type="ECO:0000256" key="1">
    <source>
        <dbReference type="SAM" id="Phobius"/>
    </source>
</evidence>
<dbReference type="InterPro" id="IPR007165">
    <property type="entry name" value="Phage_holin_4_2"/>
</dbReference>
<gene>
    <name evidence="2" type="ORF">LZZ85_15860</name>
</gene>
<sequence>MRLILHLLVIAAIAYILSQVLPGVHIKSYGTAIIFAIVLGLLNVFLRPLLILVTLPLTIFTFGLFIFVINTLMVLIAGEWIKNFQVDSFWHGLLFSLILSFTTSTLFREERRQREKGTKKA</sequence>
<dbReference type="RefSeq" id="WP_237873917.1">
    <property type="nucleotide sequence ID" value="NZ_JAKLTR010000010.1"/>
</dbReference>
<keyword evidence="1" id="KW-1133">Transmembrane helix</keyword>
<evidence type="ECO:0000313" key="2">
    <source>
        <dbReference type="EMBL" id="MCG2615776.1"/>
    </source>
</evidence>
<dbReference type="PANTHER" id="PTHR37309:SF1">
    <property type="entry name" value="SLR0284 PROTEIN"/>
    <property type="match status" value="1"/>
</dbReference>
<feature type="transmembrane region" description="Helical" evidence="1">
    <location>
        <begin position="28"/>
        <end position="46"/>
    </location>
</feature>
<accession>A0ABS9KTY6</accession>
<name>A0ABS9KTY6_9BACT</name>
<protein>
    <submittedName>
        <fullName evidence="2">Phage holin family protein</fullName>
    </submittedName>
</protein>
<keyword evidence="1" id="KW-0472">Membrane</keyword>
<dbReference type="EMBL" id="JAKLTR010000010">
    <property type="protein sequence ID" value="MCG2615776.1"/>
    <property type="molecule type" value="Genomic_DNA"/>
</dbReference>
<dbReference type="Proteomes" id="UP001165367">
    <property type="component" value="Unassembled WGS sequence"/>
</dbReference>
<dbReference type="Pfam" id="PF04020">
    <property type="entry name" value="Phage_holin_4_2"/>
    <property type="match status" value="1"/>
</dbReference>
<keyword evidence="3" id="KW-1185">Reference proteome</keyword>
<reference evidence="2" key="1">
    <citation type="submission" date="2022-01" db="EMBL/GenBank/DDBJ databases">
        <authorList>
            <person name="Jo J.-H."/>
            <person name="Im W.-T."/>
        </authorList>
    </citation>
    <scope>NUCLEOTIDE SEQUENCE</scope>
    <source>
        <strain evidence="2">NA20</strain>
    </source>
</reference>
<proteinExistence type="predicted"/>
<keyword evidence="1" id="KW-0812">Transmembrane</keyword>
<feature type="transmembrane region" description="Helical" evidence="1">
    <location>
        <begin position="89"/>
        <end position="107"/>
    </location>
</feature>
<feature type="transmembrane region" description="Helical" evidence="1">
    <location>
        <begin position="53"/>
        <end position="77"/>
    </location>
</feature>
<organism evidence="2 3">
    <name type="scientific">Terrimonas ginsenosidimutans</name>
    <dbReference type="NCBI Taxonomy" id="2908004"/>
    <lineage>
        <taxon>Bacteria</taxon>
        <taxon>Pseudomonadati</taxon>
        <taxon>Bacteroidota</taxon>
        <taxon>Chitinophagia</taxon>
        <taxon>Chitinophagales</taxon>
        <taxon>Chitinophagaceae</taxon>
        <taxon>Terrimonas</taxon>
    </lineage>
</organism>